<name>A0A9P6H6D3_9AGAM</name>
<organism evidence="2 3">
    <name type="scientific">Thelephora terrestris</name>
    <dbReference type="NCBI Taxonomy" id="56493"/>
    <lineage>
        <taxon>Eukaryota</taxon>
        <taxon>Fungi</taxon>
        <taxon>Dikarya</taxon>
        <taxon>Basidiomycota</taxon>
        <taxon>Agaricomycotina</taxon>
        <taxon>Agaricomycetes</taxon>
        <taxon>Thelephorales</taxon>
        <taxon>Thelephoraceae</taxon>
        <taxon>Thelephora</taxon>
    </lineage>
</organism>
<keyword evidence="3" id="KW-1185">Reference proteome</keyword>
<reference evidence="2" key="2">
    <citation type="submission" date="2020-11" db="EMBL/GenBank/DDBJ databases">
        <authorList>
            <consortium name="DOE Joint Genome Institute"/>
            <person name="Kuo A."/>
            <person name="Miyauchi S."/>
            <person name="Kiss E."/>
            <person name="Drula E."/>
            <person name="Kohler A."/>
            <person name="Sanchez-Garcia M."/>
            <person name="Andreopoulos B."/>
            <person name="Barry K.W."/>
            <person name="Bonito G."/>
            <person name="Buee M."/>
            <person name="Carver A."/>
            <person name="Chen C."/>
            <person name="Cichocki N."/>
            <person name="Clum A."/>
            <person name="Culley D."/>
            <person name="Crous P.W."/>
            <person name="Fauchery L."/>
            <person name="Girlanda M."/>
            <person name="Hayes R."/>
            <person name="Keri Z."/>
            <person name="Labutti K."/>
            <person name="Lipzen A."/>
            <person name="Lombard V."/>
            <person name="Magnuson J."/>
            <person name="Maillard F."/>
            <person name="Morin E."/>
            <person name="Murat C."/>
            <person name="Nolan M."/>
            <person name="Ohm R."/>
            <person name="Pangilinan J."/>
            <person name="Pereira M."/>
            <person name="Perotto S."/>
            <person name="Peter M."/>
            <person name="Riley R."/>
            <person name="Sitrit Y."/>
            <person name="Stielow B."/>
            <person name="Szollosi G."/>
            <person name="Zifcakova L."/>
            <person name="Stursova M."/>
            <person name="Spatafora J.W."/>
            <person name="Tedersoo L."/>
            <person name="Vaario L.-M."/>
            <person name="Yamada A."/>
            <person name="Yan M."/>
            <person name="Wang P."/>
            <person name="Xu J."/>
            <person name="Bruns T."/>
            <person name="Baldrian P."/>
            <person name="Vilgalys R."/>
            <person name="Henrissat B."/>
            <person name="Grigoriev I.V."/>
            <person name="Hibbett D."/>
            <person name="Nagy L.G."/>
            <person name="Martin F.M."/>
        </authorList>
    </citation>
    <scope>NUCLEOTIDE SEQUENCE</scope>
    <source>
        <strain evidence="2">UH-Tt-Lm1</strain>
    </source>
</reference>
<sequence length="327" mass="35554">MESPLNQPDRNKILCSCVKCARKGGKLLARSTWFNHNPGGKKARRPNLSLAEIDYMLSLPAPKFSKRRKLSFRGELKVLRARVVNRAAESSTRVRRRIDITETSPEILQSARPAGYLESERAIPPLLSDREMEDAGLESLPPPLLGPITHDLDDIDDLLDGQMDPPVSPATVAPISPAQDLALDPISPLSLRDDALDIPVVKKTVLSLALASGPPGNDAYPAVAAPAPVSVPSSPGANPGDCDDSVDVQETGSASNNTKKSSKKSSAKKTPKPRAKKITARSLCLEEWEKEHGAVAKGFEAHWRARTPEQKKAYETRAKELTETRKQ</sequence>
<feature type="region of interest" description="Disordered" evidence="1">
    <location>
        <begin position="230"/>
        <end position="280"/>
    </location>
</feature>
<accession>A0A9P6H6D3</accession>
<comment type="caution">
    <text evidence="2">The sequence shown here is derived from an EMBL/GenBank/DDBJ whole genome shotgun (WGS) entry which is preliminary data.</text>
</comment>
<reference evidence="2" key="1">
    <citation type="journal article" date="2020" name="Nat. Commun.">
        <title>Large-scale genome sequencing of mycorrhizal fungi provides insights into the early evolution of symbiotic traits.</title>
        <authorList>
            <person name="Miyauchi S."/>
            <person name="Kiss E."/>
            <person name="Kuo A."/>
            <person name="Drula E."/>
            <person name="Kohler A."/>
            <person name="Sanchez-Garcia M."/>
            <person name="Morin E."/>
            <person name="Andreopoulos B."/>
            <person name="Barry K.W."/>
            <person name="Bonito G."/>
            <person name="Buee M."/>
            <person name="Carver A."/>
            <person name="Chen C."/>
            <person name="Cichocki N."/>
            <person name="Clum A."/>
            <person name="Culley D."/>
            <person name="Crous P.W."/>
            <person name="Fauchery L."/>
            <person name="Girlanda M."/>
            <person name="Hayes R.D."/>
            <person name="Keri Z."/>
            <person name="LaButti K."/>
            <person name="Lipzen A."/>
            <person name="Lombard V."/>
            <person name="Magnuson J."/>
            <person name="Maillard F."/>
            <person name="Murat C."/>
            <person name="Nolan M."/>
            <person name="Ohm R.A."/>
            <person name="Pangilinan J."/>
            <person name="Pereira M.F."/>
            <person name="Perotto S."/>
            <person name="Peter M."/>
            <person name="Pfister S."/>
            <person name="Riley R."/>
            <person name="Sitrit Y."/>
            <person name="Stielow J.B."/>
            <person name="Szollosi G."/>
            <person name="Zifcakova L."/>
            <person name="Stursova M."/>
            <person name="Spatafora J.W."/>
            <person name="Tedersoo L."/>
            <person name="Vaario L.M."/>
            <person name="Yamada A."/>
            <person name="Yan M."/>
            <person name="Wang P."/>
            <person name="Xu J."/>
            <person name="Bruns T."/>
            <person name="Baldrian P."/>
            <person name="Vilgalys R."/>
            <person name="Dunand C."/>
            <person name="Henrissat B."/>
            <person name="Grigoriev I.V."/>
            <person name="Hibbett D."/>
            <person name="Nagy L.G."/>
            <person name="Martin F.M."/>
        </authorList>
    </citation>
    <scope>NUCLEOTIDE SEQUENCE</scope>
    <source>
        <strain evidence="2">UH-Tt-Lm1</strain>
    </source>
</reference>
<dbReference type="AlphaFoldDB" id="A0A9P6H6D3"/>
<gene>
    <name evidence="2" type="ORF">BJ322DRAFT_321749</name>
</gene>
<feature type="compositionally biased region" description="Basic residues" evidence="1">
    <location>
        <begin position="260"/>
        <end position="279"/>
    </location>
</feature>
<feature type="region of interest" description="Disordered" evidence="1">
    <location>
        <begin position="299"/>
        <end position="327"/>
    </location>
</feature>
<dbReference type="EMBL" id="WIUZ02000017">
    <property type="protein sequence ID" value="KAF9780217.1"/>
    <property type="molecule type" value="Genomic_DNA"/>
</dbReference>
<evidence type="ECO:0000313" key="3">
    <source>
        <dbReference type="Proteomes" id="UP000736335"/>
    </source>
</evidence>
<feature type="compositionally biased region" description="Low complexity" evidence="1">
    <location>
        <begin position="230"/>
        <end position="239"/>
    </location>
</feature>
<dbReference type="Proteomes" id="UP000736335">
    <property type="component" value="Unassembled WGS sequence"/>
</dbReference>
<protein>
    <submittedName>
        <fullName evidence="2">Uncharacterized protein</fullName>
    </submittedName>
</protein>
<proteinExistence type="predicted"/>
<evidence type="ECO:0000313" key="2">
    <source>
        <dbReference type="EMBL" id="KAF9780217.1"/>
    </source>
</evidence>
<evidence type="ECO:0000256" key="1">
    <source>
        <dbReference type="SAM" id="MobiDB-lite"/>
    </source>
</evidence>